<dbReference type="Gene3D" id="3.30.40.10">
    <property type="entry name" value="Zinc/RING finger domain, C3HC4 (zinc finger)"/>
    <property type="match status" value="1"/>
</dbReference>
<evidence type="ECO:0000256" key="1">
    <source>
        <dbReference type="SAM" id="Coils"/>
    </source>
</evidence>
<evidence type="ECO:0000313" key="3">
    <source>
        <dbReference type="EMBL" id="QHT80026.1"/>
    </source>
</evidence>
<dbReference type="AlphaFoldDB" id="A0A6C0HIV5"/>
<keyword evidence="1" id="KW-0175">Coiled coil</keyword>
<dbReference type="SUPFAM" id="SSF57850">
    <property type="entry name" value="RING/U-box"/>
    <property type="match status" value="1"/>
</dbReference>
<sequence length="265" mass="31119">MTTKLSRAEQFGMAFEDFMFKEFVDTGKLHRWALNLSTQNTRKNIHDYTLVLPRTYFAYVLDTQITLADGTKEGPGPIHLPHEMPPIDELIQTIRAHFSQFSYVEDERILSEVRINKEATEDEIGNKHIDIQVVYYKKYQPYPVQLTREQELEVQLMQAERRAQDAENNYQLTQQILENERDEYMDVIQEQQRRMEAQTIKLAKMESVLRKMALEIYAKEEDPTPCPVCFDPITVEKFNITHCGHHVCTDCNSKCTKCPLCREAY</sequence>
<dbReference type="InterPro" id="IPR013083">
    <property type="entry name" value="Znf_RING/FYVE/PHD"/>
</dbReference>
<proteinExistence type="predicted"/>
<organism evidence="3">
    <name type="scientific">viral metagenome</name>
    <dbReference type="NCBI Taxonomy" id="1070528"/>
    <lineage>
        <taxon>unclassified sequences</taxon>
        <taxon>metagenomes</taxon>
        <taxon>organismal metagenomes</taxon>
    </lineage>
</organism>
<accession>A0A6C0HIV5</accession>
<feature type="domain" description="RING-type" evidence="2">
    <location>
        <begin position="226"/>
        <end position="262"/>
    </location>
</feature>
<reference evidence="3" key="1">
    <citation type="journal article" date="2020" name="Nature">
        <title>Giant virus diversity and host interactions through global metagenomics.</title>
        <authorList>
            <person name="Schulz F."/>
            <person name="Roux S."/>
            <person name="Paez-Espino D."/>
            <person name="Jungbluth S."/>
            <person name="Walsh D.A."/>
            <person name="Denef V.J."/>
            <person name="McMahon K.D."/>
            <person name="Konstantinidis K.T."/>
            <person name="Eloe-Fadrosh E.A."/>
            <person name="Kyrpides N.C."/>
            <person name="Woyke T."/>
        </authorList>
    </citation>
    <scope>NUCLEOTIDE SEQUENCE</scope>
    <source>
        <strain evidence="3">GVMAG-M-3300023184-105</strain>
    </source>
</reference>
<name>A0A6C0HIV5_9ZZZZ</name>
<dbReference type="EMBL" id="MN739958">
    <property type="protein sequence ID" value="QHT80026.1"/>
    <property type="molecule type" value="Genomic_DNA"/>
</dbReference>
<protein>
    <recommendedName>
        <fullName evidence="2">RING-type domain-containing protein</fullName>
    </recommendedName>
</protein>
<feature type="coiled-coil region" evidence="1">
    <location>
        <begin position="149"/>
        <end position="208"/>
    </location>
</feature>
<dbReference type="PROSITE" id="PS50089">
    <property type="entry name" value="ZF_RING_2"/>
    <property type="match status" value="1"/>
</dbReference>
<dbReference type="InterPro" id="IPR001841">
    <property type="entry name" value="Znf_RING"/>
</dbReference>
<evidence type="ECO:0000259" key="2">
    <source>
        <dbReference type="PROSITE" id="PS50089"/>
    </source>
</evidence>